<organism evidence="1 2">
    <name type="scientific">Necator americanus</name>
    <name type="common">Human hookworm</name>
    <dbReference type="NCBI Taxonomy" id="51031"/>
    <lineage>
        <taxon>Eukaryota</taxon>
        <taxon>Metazoa</taxon>
        <taxon>Ecdysozoa</taxon>
        <taxon>Nematoda</taxon>
        <taxon>Chromadorea</taxon>
        <taxon>Rhabditida</taxon>
        <taxon>Rhabditina</taxon>
        <taxon>Rhabditomorpha</taxon>
        <taxon>Strongyloidea</taxon>
        <taxon>Ancylostomatidae</taxon>
        <taxon>Bunostominae</taxon>
        <taxon>Necator</taxon>
    </lineage>
</organism>
<name>A0ABR1CPF6_NECAM</name>
<evidence type="ECO:0000313" key="1">
    <source>
        <dbReference type="EMBL" id="KAK6740242.1"/>
    </source>
</evidence>
<protein>
    <submittedName>
        <fullName evidence="1">Uncharacterized protein</fullName>
    </submittedName>
</protein>
<gene>
    <name evidence="1" type="primary">Necator_chrIII.g9374</name>
    <name evidence="1" type="ORF">RB195_008609</name>
</gene>
<dbReference type="Proteomes" id="UP001303046">
    <property type="component" value="Unassembled WGS sequence"/>
</dbReference>
<comment type="caution">
    <text evidence="1">The sequence shown here is derived from an EMBL/GenBank/DDBJ whole genome shotgun (WGS) entry which is preliminary data.</text>
</comment>
<dbReference type="EMBL" id="JAVFWL010000003">
    <property type="protein sequence ID" value="KAK6740242.1"/>
    <property type="molecule type" value="Genomic_DNA"/>
</dbReference>
<accession>A0ABR1CPF6</accession>
<reference evidence="1 2" key="1">
    <citation type="submission" date="2023-08" db="EMBL/GenBank/DDBJ databases">
        <title>A Necator americanus chromosomal reference genome.</title>
        <authorList>
            <person name="Ilik V."/>
            <person name="Petrzelkova K.J."/>
            <person name="Pardy F."/>
            <person name="Fuh T."/>
            <person name="Niatou-Singa F.S."/>
            <person name="Gouil Q."/>
            <person name="Baker L."/>
            <person name="Ritchie M.E."/>
            <person name="Jex A.R."/>
            <person name="Gazzola D."/>
            <person name="Li H."/>
            <person name="Toshio Fujiwara R."/>
            <person name="Zhan B."/>
            <person name="Aroian R.V."/>
            <person name="Pafco B."/>
            <person name="Schwarz E.M."/>
        </authorList>
    </citation>
    <scope>NUCLEOTIDE SEQUENCE [LARGE SCALE GENOMIC DNA]</scope>
    <source>
        <strain evidence="1 2">Aroian</strain>
        <tissue evidence="1">Whole animal</tissue>
    </source>
</reference>
<sequence length="110" mass="12205">MNCVRGNVQVVCNEEGIEFCATTLFPFTATIFNEKKRVPGVDVIGQYFSWKDSVMVTVTGDRYAEMLKTFLCPTLGDLDSVHMWLQLDGATASLYSTTIAKSVKSSIPRI</sequence>
<proteinExistence type="predicted"/>
<keyword evidence="2" id="KW-1185">Reference proteome</keyword>
<evidence type="ECO:0000313" key="2">
    <source>
        <dbReference type="Proteomes" id="UP001303046"/>
    </source>
</evidence>